<evidence type="ECO:0000256" key="2">
    <source>
        <dbReference type="SAM" id="Phobius"/>
    </source>
</evidence>
<gene>
    <name evidence="3" type="ORF">UH38_07275</name>
</gene>
<accession>A0A0D8ZYG0</accession>
<evidence type="ECO:0000313" key="4">
    <source>
        <dbReference type="Proteomes" id="UP000032452"/>
    </source>
</evidence>
<comment type="caution">
    <text evidence="3">The sequence shown here is derived from an EMBL/GenBank/DDBJ whole genome shotgun (WGS) entry which is preliminary data.</text>
</comment>
<evidence type="ECO:0000256" key="1">
    <source>
        <dbReference type="SAM" id="MobiDB-lite"/>
    </source>
</evidence>
<dbReference type="AlphaFoldDB" id="A0A0D8ZYG0"/>
<evidence type="ECO:0000313" key="3">
    <source>
        <dbReference type="EMBL" id="KJH72236.1"/>
    </source>
</evidence>
<dbReference type="PATRIC" id="fig|1618023.3.peg.3130"/>
<keyword evidence="2" id="KW-1133">Transmembrane helix</keyword>
<feature type="region of interest" description="Disordered" evidence="1">
    <location>
        <begin position="660"/>
        <end position="686"/>
    </location>
</feature>
<dbReference type="Proteomes" id="UP000032452">
    <property type="component" value="Unassembled WGS sequence"/>
</dbReference>
<sequence>MKYQYKNFQQLMLLRLVRLQKYNHEESGFVLVIVISMVLILTSLLAAYGLLSKIETASTKSSVTSNTGFYAAEAGLNLRAKQVRDKFNGFNRPTGTPPGTAPEYLDALQKCLSNTGSLGSGDFICKRQTFNNQELLSYVIEHPDNFDPTKNIIQINSGEPFAGLSAQEYRYDVTSVALNSQEPSAILGMRFKSRLIPLFQFVVFYNNDAEFTVPPDMNLNGPIHSNGDLYLNVGNSRILTINGVVSTAGKLYRGEKVASQCGGKVNIYTVLDSVSSIKELSCGSGRTEYTQSQVSDWKKNILVTVPKLEVPEPDALDAKAGKDYWDKADLRIVLKLDSSSGNPSGIEIRNQDKSVDTTKTKALLESCPTNTTTTTLRNELDGTSNYEQSDVDLIVNSITGFAVGNVVRVGNDYDSNIITSINPLTNTIRLKRRLGHTYQSATVASKDDIVSKVSVSTSNTFYNYREKNGGTTGNDGTYIRMLNVDVRGLLDCIHSQSLMGSKALNDVTENGLVWFLTVDGPNSETDVNSSTAPNNSNNYAVRLYNGDYLYSGQSGAPEIKGLTIVSDQAVYIQGNYNLKDDSTTTGINEGDNLATTTVTERWRPASILADTINILSKKWQLDDSNGRTYSTSNVPSGTIQYDDSRRTAEETTVNAAFLSGTTITGGKNGTDGQDKGSNSNSGGVNNYPRFHEHWNGTVKFNYKGSFVSLNAPRRTNSPFCGSYDATNCNIYSPPQRNWDFDSDFKNAANLPPLAPRFVYLRQEVFSRSFER</sequence>
<proteinExistence type="predicted"/>
<dbReference type="STRING" id="1618023.UH38_07275"/>
<evidence type="ECO:0008006" key="5">
    <source>
        <dbReference type="Google" id="ProtNLM"/>
    </source>
</evidence>
<dbReference type="EMBL" id="JYON01000006">
    <property type="protein sequence ID" value="KJH72236.1"/>
    <property type="molecule type" value="Genomic_DNA"/>
</dbReference>
<organism evidence="3 4">
    <name type="scientific">Aliterella atlantica CENA595</name>
    <dbReference type="NCBI Taxonomy" id="1618023"/>
    <lineage>
        <taxon>Bacteria</taxon>
        <taxon>Bacillati</taxon>
        <taxon>Cyanobacteriota</taxon>
        <taxon>Cyanophyceae</taxon>
        <taxon>Chroococcidiopsidales</taxon>
        <taxon>Aliterellaceae</taxon>
        <taxon>Aliterella</taxon>
    </lineage>
</organism>
<protein>
    <recommendedName>
        <fullName evidence="5">Type 4 fimbrial biogenesis protein PilX N-terminal domain-containing protein</fullName>
    </recommendedName>
</protein>
<keyword evidence="2" id="KW-0812">Transmembrane</keyword>
<feature type="compositionally biased region" description="Low complexity" evidence="1">
    <location>
        <begin position="676"/>
        <end position="686"/>
    </location>
</feature>
<keyword evidence="2" id="KW-0472">Membrane</keyword>
<dbReference type="OrthoDB" id="468482at2"/>
<feature type="transmembrane region" description="Helical" evidence="2">
    <location>
        <begin position="28"/>
        <end position="51"/>
    </location>
</feature>
<keyword evidence="4" id="KW-1185">Reference proteome</keyword>
<dbReference type="RefSeq" id="WP_045053994.1">
    <property type="nucleotide sequence ID" value="NZ_CAWMDP010000038.1"/>
</dbReference>
<reference evidence="3 4" key="1">
    <citation type="submission" date="2015-02" db="EMBL/GenBank/DDBJ databases">
        <title>Draft genome of a novel marine cyanobacterium (Chroococcales) isolated from South Atlantic Ocean.</title>
        <authorList>
            <person name="Rigonato J."/>
            <person name="Alvarenga D.O."/>
            <person name="Branco L.H."/>
            <person name="Varani A.M."/>
            <person name="Brandini F.P."/>
            <person name="Fiore M.F."/>
        </authorList>
    </citation>
    <scope>NUCLEOTIDE SEQUENCE [LARGE SCALE GENOMIC DNA]</scope>
    <source>
        <strain evidence="3 4">CENA595</strain>
    </source>
</reference>
<name>A0A0D8ZYG0_9CYAN</name>